<sequence length="218" mass="25384">MSYYYGGYPYGYGYPYSYPYSLPLLANDYKLAGLYNELDELNDVEAKYSREFDPNDVSMNHGLHTQLKDKNYELVQHIVKKDIEINELKSILKTHNIQHTDVSNNDTTPKGFYPYGRYPYGRYPYGRYPYYPYGGYPYYPYGGYPYGGFPYRYRDGPSEPHSVNPDTASHMIVPRAMDPNSQDMHYIIPPHPHFRTCGTYPPPPPMPQPEPEPMPPMP</sequence>
<name>A0A6C0B4L5_9ZZZZ</name>
<dbReference type="EMBL" id="MN739056">
    <property type="protein sequence ID" value="QHS86469.1"/>
    <property type="molecule type" value="Genomic_DNA"/>
</dbReference>
<feature type="region of interest" description="Disordered" evidence="1">
    <location>
        <begin position="198"/>
        <end position="218"/>
    </location>
</feature>
<protein>
    <submittedName>
        <fullName evidence="2">Uncharacterized protein</fullName>
    </submittedName>
</protein>
<dbReference type="AlphaFoldDB" id="A0A6C0B4L5"/>
<evidence type="ECO:0000256" key="1">
    <source>
        <dbReference type="SAM" id="MobiDB-lite"/>
    </source>
</evidence>
<accession>A0A6C0B4L5</accession>
<organism evidence="2">
    <name type="scientific">viral metagenome</name>
    <dbReference type="NCBI Taxonomy" id="1070528"/>
    <lineage>
        <taxon>unclassified sequences</taxon>
        <taxon>metagenomes</taxon>
        <taxon>organismal metagenomes</taxon>
    </lineage>
</organism>
<proteinExistence type="predicted"/>
<feature type="compositionally biased region" description="Pro residues" evidence="1">
    <location>
        <begin position="200"/>
        <end position="218"/>
    </location>
</feature>
<evidence type="ECO:0000313" key="2">
    <source>
        <dbReference type="EMBL" id="QHS86469.1"/>
    </source>
</evidence>
<reference evidence="2" key="1">
    <citation type="journal article" date="2020" name="Nature">
        <title>Giant virus diversity and host interactions through global metagenomics.</title>
        <authorList>
            <person name="Schulz F."/>
            <person name="Roux S."/>
            <person name="Paez-Espino D."/>
            <person name="Jungbluth S."/>
            <person name="Walsh D.A."/>
            <person name="Denef V.J."/>
            <person name="McMahon K.D."/>
            <person name="Konstantinidis K.T."/>
            <person name="Eloe-Fadrosh E.A."/>
            <person name="Kyrpides N.C."/>
            <person name="Woyke T."/>
        </authorList>
    </citation>
    <scope>NUCLEOTIDE SEQUENCE</scope>
    <source>
        <strain evidence="2">GVMAG-M-3300009187-29</strain>
    </source>
</reference>